<comment type="caution">
    <text evidence="1">The sequence shown here is derived from an EMBL/GenBank/DDBJ whole genome shotgun (WGS) entry which is preliminary data.</text>
</comment>
<dbReference type="SUPFAM" id="SSF56214">
    <property type="entry name" value="4'-phosphopantetheinyl transferase"/>
    <property type="match status" value="1"/>
</dbReference>
<dbReference type="EMBL" id="AZMM01011420">
    <property type="protein sequence ID" value="ETJ34153.1"/>
    <property type="molecule type" value="Genomic_DNA"/>
</dbReference>
<feature type="non-terminal residue" evidence="1">
    <location>
        <position position="45"/>
    </location>
</feature>
<dbReference type="AlphaFoldDB" id="W1XUV8"/>
<gene>
    <name evidence="1" type="ORF">Q604_UNBC11420G0001</name>
</gene>
<sequence length="45" mass="5022">MELGVSQLLLIKMIVGHGIDLEELASIQNAVEKREGFARRVLTDK</sequence>
<reference evidence="1" key="1">
    <citation type="submission" date="2013-12" db="EMBL/GenBank/DDBJ databases">
        <title>A Varibaculum cambriense genome reconstructed from a premature infant gut community with otherwise low bacterial novelty that shifts toward anaerobic metabolism during the third week of life.</title>
        <authorList>
            <person name="Brown C.T."/>
            <person name="Sharon I."/>
            <person name="Thomas B.C."/>
            <person name="Castelle C.J."/>
            <person name="Morowitz M.J."/>
            <person name="Banfield J.F."/>
        </authorList>
    </citation>
    <scope>NUCLEOTIDE SEQUENCE</scope>
</reference>
<dbReference type="Gene3D" id="3.90.470.20">
    <property type="entry name" value="4'-phosphopantetheinyl transferase domain"/>
    <property type="match status" value="1"/>
</dbReference>
<dbReference type="InterPro" id="IPR037143">
    <property type="entry name" value="4-PPantetheinyl_Trfase_dom_sf"/>
</dbReference>
<evidence type="ECO:0000313" key="1">
    <source>
        <dbReference type="EMBL" id="ETJ34153.1"/>
    </source>
</evidence>
<name>W1XUV8_9ZZZZ</name>
<protein>
    <submittedName>
        <fullName evidence="1">Holo-[acyl-carrier-protein] synthase</fullName>
    </submittedName>
</protein>
<dbReference type="GO" id="GO:0008897">
    <property type="term" value="F:holo-[acyl-carrier-protein] synthase activity"/>
    <property type="evidence" value="ECO:0007669"/>
    <property type="project" value="InterPro"/>
</dbReference>
<proteinExistence type="predicted"/>
<accession>W1XUV8</accession>
<organism evidence="1">
    <name type="scientific">human gut metagenome</name>
    <dbReference type="NCBI Taxonomy" id="408170"/>
    <lineage>
        <taxon>unclassified sequences</taxon>
        <taxon>metagenomes</taxon>
        <taxon>organismal metagenomes</taxon>
    </lineage>
</organism>
<dbReference type="GO" id="GO:0000287">
    <property type="term" value="F:magnesium ion binding"/>
    <property type="evidence" value="ECO:0007669"/>
    <property type="project" value="InterPro"/>
</dbReference>